<proteinExistence type="predicted"/>
<protein>
    <submittedName>
        <fullName evidence="1">Uncharacterized protein</fullName>
    </submittedName>
</protein>
<evidence type="ECO:0000313" key="2">
    <source>
        <dbReference type="Proteomes" id="UP001144372"/>
    </source>
</evidence>
<comment type="caution">
    <text evidence="1">The sequence shown here is derived from an EMBL/GenBank/DDBJ whole genome shotgun (WGS) entry which is preliminary data.</text>
</comment>
<gene>
    <name evidence="1" type="ORF">DAMNIGENAA_17860</name>
</gene>
<sequence>MRAKDLTESQNSQDSIDPEIPKVYFGFMERFGPHLVVLGEGLQQEPLAGFEPEGIQGPGKGVDEPEVRYTIY</sequence>
<name>A0A9W6FSR5_9BACT</name>
<dbReference type="EMBL" id="BSDR01000001">
    <property type="protein sequence ID" value="GLI34353.1"/>
    <property type="molecule type" value="Genomic_DNA"/>
</dbReference>
<keyword evidence="2" id="KW-1185">Reference proteome</keyword>
<dbReference type="Proteomes" id="UP001144372">
    <property type="component" value="Unassembled WGS sequence"/>
</dbReference>
<accession>A0A9W6FSR5</accession>
<organism evidence="1 2">
    <name type="scientific">Desulforhabdus amnigena</name>
    <dbReference type="NCBI Taxonomy" id="40218"/>
    <lineage>
        <taxon>Bacteria</taxon>
        <taxon>Pseudomonadati</taxon>
        <taxon>Thermodesulfobacteriota</taxon>
        <taxon>Syntrophobacteria</taxon>
        <taxon>Syntrophobacterales</taxon>
        <taxon>Syntrophobacteraceae</taxon>
        <taxon>Desulforhabdus</taxon>
    </lineage>
</organism>
<reference evidence="1" key="1">
    <citation type="submission" date="2022-12" db="EMBL/GenBank/DDBJ databases">
        <title>Reference genome sequencing for broad-spectrum identification of bacterial and archaeal isolates by mass spectrometry.</title>
        <authorList>
            <person name="Sekiguchi Y."/>
            <person name="Tourlousse D.M."/>
        </authorList>
    </citation>
    <scope>NUCLEOTIDE SEQUENCE</scope>
    <source>
        <strain evidence="1">ASRB1</strain>
    </source>
</reference>
<evidence type="ECO:0000313" key="1">
    <source>
        <dbReference type="EMBL" id="GLI34353.1"/>
    </source>
</evidence>
<dbReference type="AlphaFoldDB" id="A0A9W6FSR5"/>